<proteinExistence type="predicted"/>
<feature type="transmembrane region" description="Helical" evidence="1">
    <location>
        <begin position="21"/>
        <end position="38"/>
    </location>
</feature>
<protein>
    <submittedName>
        <fullName evidence="2">Uncharacterized protein</fullName>
    </submittedName>
</protein>
<dbReference type="AlphaFoldDB" id="A0A383B0D8"/>
<feature type="non-terminal residue" evidence="2">
    <location>
        <position position="39"/>
    </location>
</feature>
<gene>
    <name evidence="2" type="ORF">METZ01_LOCUS466411</name>
</gene>
<evidence type="ECO:0000256" key="1">
    <source>
        <dbReference type="SAM" id="Phobius"/>
    </source>
</evidence>
<name>A0A383B0D8_9ZZZZ</name>
<accession>A0A383B0D8</accession>
<dbReference type="EMBL" id="UINC01196517">
    <property type="protein sequence ID" value="SVE13557.1"/>
    <property type="molecule type" value="Genomic_DNA"/>
</dbReference>
<keyword evidence="1" id="KW-0812">Transmembrane</keyword>
<organism evidence="2">
    <name type="scientific">marine metagenome</name>
    <dbReference type="NCBI Taxonomy" id="408172"/>
    <lineage>
        <taxon>unclassified sequences</taxon>
        <taxon>metagenomes</taxon>
        <taxon>ecological metagenomes</taxon>
    </lineage>
</organism>
<sequence length="39" mass="4552">MDNSEDIDQIINQSQKKFGKKFIFGFSISLILIISYLAW</sequence>
<evidence type="ECO:0000313" key="2">
    <source>
        <dbReference type="EMBL" id="SVE13557.1"/>
    </source>
</evidence>
<keyword evidence="1" id="KW-1133">Transmembrane helix</keyword>
<reference evidence="2" key="1">
    <citation type="submission" date="2018-05" db="EMBL/GenBank/DDBJ databases">
        <authorList>
            <person name="Lanie J.A."/>
            <person name="Ng W.-L."/>
            <person name="Kazmierczak K.M."/>
            <person name="Andrzejewski T.M."/>
            <person name="Davidsen T.M."/>
            <person name="Wayne K.J."/>
            <person name="Tettelin H."/>
            <person name="Glass J.I."/>
            <person name="Rusch D."/>
            <person name="Podicherti R."/>
            <person name="Tsui H.-C.T."/>
            <person name="Winkler M.E."/>
        </authorList>
    </citation>
    <scope>NUCLEOTIDE SEQUENCE</scope>
</reference>
<keyword evidence="1" id="KW-0472">Membrane</keyword>